<evidence type="ECO:0000256" key="1">
    <source>
        <dbReference type="SAM" id="MobiDB-lite"/>
    </source>
</evidence>
<evidence type="ECO:0000313" key="3">
    <source>
        <dbReference type="EMBL" id="KAK7283111.1"/>
    </source>
</evidence>
<keyword evidence="2" id="KW-1133">Transmembrane helix</keyword>
<accession>A0AAN9IN92</accession>
<name>A0AAN9IN92_CROPI</name>
<dbReference type="PANTHER" id="PTHR35099:SF2">
    <property type="entry name" value="OS02G0182700 PROTEIN"/>
    <property type="match status" value="1"/>
</dbReference>
<proteinExistence type="predicted"/>
<dbReference type="Proteomes" id="UP001372338">
    <property type="component" value="Unassembled WGS sequence"/>
</dbReference>
<protein>
    <submittedName>
        <fullName evidence="3">Uncharacterized protein</fullName>
    </submittedName>
</protein>
<feature type="transmembrane region" description="Helical" evidence="2">
    <location>
        <begin position="184"/>
        <end position="203"/>
    </location>
</feature>
<dbReference type="PANTHER" id="PTHR35099">
    <property type="entry name" value="OS02G0182700 PROTEIN"/>
    <property type="match status" value="1"/>
</dbReference>
<gene>
    <name evidence="3" type="ORF">RIF29_12404</name>
</gene>
<evidence type="ECO:0000256" key="2">
    <source>
        <dbReference type="SAM" id="Phobius"/>
    </source>
</evidence>
<comment type="caution">
    <text evidence="3">The sequence shown here is derived from an EMBL/GenBank/DDBJ whole genome shotgun (WGS) entry which is preliminary data.</text>
</comment>
<sequence length="227" mass="24924">MTTLNDEWVRAAFNDDTLVVHLLLHLKKNPVSSSKSLQAQLPLKWGFKQPRSSSTSRPRLPPPPPPPAATAVPSASRCDGGGVSTTRCSPTTPLSWSGGASPSDTADGNEDSNRHHASRSKVRFSHFISSLSFSFSADLSCLRVSLVLFYANTLLLNARSSTLGALRLLAVVTRHSCLRNDVSFLFYLFALLLFPLRATVFVFDLPLTSDADERIYLSIYPSLHFIF</sequence>
<keyword evidence="2" id="KW-0472">Membrane</keyword>
<feature type="region of interest" description="Disordered" evidence="1">
    <location>
        <begin position="42"/>
        <end position="114"/>
    </location>
</feature>
<evidence type="ECO:0000313" key="4">
    <source>
        <dbReference type="Proteomes" id="UP001372338"/>
    </source>
</evidence>
<feature type="compositionally biased region" description="Pro residues" evidence="1">
    <location>
        <begin position="59"/>
        <end position="68"/>
    </location>
</feature>
<reference evidence="3 4" key="1">
    <citation type="submission" date="2024-01" db="EMBL/GenBank/DDBJ databases">
        <title>The genomes of 5 underutilized Papilionoideae crops provide insights into root nodulation and disease resistanc.</title>
        <authorList>
            <person name="Yuan L."/>
        </authorList>
    </citation>
    <scope>NUCLEOTIDE SEQUENCE [LARGE SCALE GENOMIC DNA]</scope>
    <source>
        <strain evidence="3">ZHUSHIDOU_FW_LH</strain>
        <tissue evidence="3">Leaf</tissue>
    </source>
</reference>
<organism evidence="3 4">
    <name type="scientific">Crotalaria pallida</name>
    <name type="common">Smooth rattlebox</name>
    <name type="synonym">Crotalaria striata</name>
    <dbReference type="NCBI Taxonomy" id="3830"/>
    <lineage>
        <taxon>Eukaryota</taxon>
        <taxon>Viridiplantae</taxon>
        <taxon>Streptophyta</taxon>
        <taxon>Embryophyta</taxon>
        <taxon>Tracheophyta</taxon>
        <taxon>Spermatophyta</taxon>
        <taxon>Magnoliopsida</taxon>
        <taxon>eudicotyledons</taxon>
        <taxon>Gunneridae</taxon>
        <taxon>Pentapetalae</taxon>
        <taxon>rosids</taxon>
        <taxon>fabids</taxon>
        <taxon>Fabales</taxon>
        <taxon>Fabaceae</taxon>
        <taxon>Papilionoideae</taxon>
        <taxon>50 kb inversion clade</taxon>
        <taxon>genistoids sensu lato</taxon>
        <taxon>core genistoids</taxon>
        <taxon>Crotalarieae</taxon>
        <taxon>Crotalaria</taxon>
    </lineage>
</organism>
<keyword evidence="2" id="KW-0812">Transmembrane</keyword>
<feature type="compositionally biased region" description="Polar residues" evidence="1">
    <location>
        <begin position="84"/>
        <end position="106"/>
    </location>
</feature>
<keyword evidence="4" id="KW-1185">Reference proteome</keyword>
<dbReference type="AlphaFoldDB" id="A0AAN9IN92"/>
<dbReference type="EMBL" id="JAYWIO010000002">
    <property type="protein sequence ID" value="KAK7283111.1"/>
    <property type="molecule type" value="Genomic_DNA"/>
</dbReference>